<feature type="transmembrane region" description="Helical" evidence="1">
    <location>
        <begin position="34"/>
        <end position="51"/>
    </location>
</feature>
<evidence type="ECO:0000256" key="1">
    <source>
        <dbReference type="SAM" id="Phobius"/>
    </source>
</evidence>
<protein>
    <submittedName>
        <fullName evidence="2">Uncharacterized protein</fullName>
    </submittedName>
</protein>
<organism evidence="2 3">
    <name type="scientific">Thioclava litoralis</name>
    <dbReference type="NCBI Taxonomy" id="3076557"/>
    <lineage>
        <taxon>Bacteria</taxon>
        <taxon>Pseudomonadati</taxon>
        <taxon>Pseudomonadota</taxon>
        <taxon>Alphaproteobacteria</taxon>
        <taxon>Rhodobacterales</taxon>
        <taxon>Paracoccaceae</taxon>
        <taxon>Thioclava</taxon>
    </lineage>
</organism>
<sequence length="74" mass="7866">MTADYCLTFGLLLIVFAIPAGVSAYSEMRPPRMAAVTIVLGACLVILAVTLSPTGYSYSDIPQAVARVMARFLP</sequence>
<keyword evidence="1" id="KW-1133">Transmembrane helix</keyword>
<dbReference type="RefSeq" id="WP_339108461.1">
    <property type="nucleotide sequence ID" value="NZ_CP135443.1"/>
</dbReference>
<evidence type="ECO:0000313" key="2">
    <source>
        <dbReference type="EMBL" id="WRY34717.1"/>
    </source>
</evidence>
<name>A0ABZ1E4J4_9RHOB</name>
<reference evidence="2 3" key="1">
    <citation type="submission" date="2023-09" db="EMBL/GenBank/DDBJ databases">
        <title>Thioclava shenzhenensis sp. nov., a multidrug resistant bacteria-antagonizing species isolated from coastal seawater.</title>
        <authorList>
            <person name="Long M."/>
        </authorList>
    </citation>
    <scope>NUCLEOTIDE SEQUENCE [LARGE SCALE GENOMIC DNA]</scope>
    <source>
        <strain evidence="2 3">FTW29</strain>
    </source>
</reference>
<accession>A0ABZ1E4J4</accession>
<dbReference type="EMBL" id="CP135443">
    <property type="protein sequence ID" value="WRY34717.1"/>
    <property type="molecule type" value="Genomic_DNA"/>
</dbReference>
<evidence type="ECO:0000313" key="3">
    <source>
        <dbReference type="Proteomes" id="UP001623290"/>
    </source>
</evidence>
<dbReference type="Proteomes" id="UP001623290">
    <property type="component" value="Chromosome"/>
</dbReference>
<keyword evidence="3" id="KW-1185">Reference proteome</keyword>
<gene>
    <name evidence="2" type="ORF">RPE78_05355</name>
</gene>
<proteinExistence type="predicted"/>
<keyword evidence="1" id="KW-0812">Transmembrane</keyword>
<keyword evidence="1" id="KW-0472">Membrane</keyword>